<protein>
    <submittedName>
        <fullName evidence="1">Uncharacterized protein</fullName>
    </submittedName>
</protein>
<dbReference type="Proteomes" id="UP000030598">
    <property type="component" value="Unassembled WGS sequence"/>
</dbReference>
<dbReference type="RefSeq" id="WP_012007619.1">
    <property type="nucleotide sequence ID" value="NZ_CP138934.1"/>
</dbReference>
<comment type="caution">
    <text evidence="1">The sequence shown here is derived from an EMBL/GenBank/DDBJ whole genome shotgun (WGS) entry which is preliminary data.</text>
</comment>
<dbReference type="EMBL" id="JNAH01000004">
    <property type="protein sequence ID" value="KGF87814.1"/>
    <property type="molecule type" value="Genomic_DNA"/>
</dbReference>
<evidence type="ECO:0000313" key="2">
    <source>
        <dbReference type="Proteomes" id="UP000030598"/>
    </source>
</evidence>
<dbReference type="STRING" id="59925.EU91_0847"/>
<dbReference type="eggNOG" id="ENOG50321FM">
    <property type="taxonomic scope" value="Bacteria"/>
</dbReference>
<evidence type="ECO:0000313" key="1">
    <source>
        <dbReference type="EMBL" id="KGF87814.1"/>
    </source>
</evidence>
<reference evidence="2" key="1">
    <citation type="journal article" date="2014" name="Sci. Data">
        <title>Genomes of diverse isolates of the marine cyanobacterium Prochlorococcus.</title>
        <authorList>
            <person name="Biller S."/>
            <person name="Berube P."/>
            <person name="Thompson J."/>
            <person name="Kelly L."/>
            <person name="Roggensack S."/>
            <person name="Awad L."/>
            <person name="Roache-Johnson K."/>
            <person name="Ding H."/>
            <person name="Giovannoni S.J."/>
            <person name="Moore L.R."/>
            <person name="Chisholm S.W."/>
        </authorList>
    </citation>
    <scope>NUCLEOTIDE SEQUENCE [LARGE SCALE GENOMIC DNA]</scope>
    <source>
        <strain evidence="2">GP2</strain>
    </source>
</reference>
<organism evidence="1 2">
    <name type="scientific">Prochlorococcus marinus str. GP2</name>
    <dbReference type="NCBI Taxonomy" id="59925"/>
    <lineage>
        <taxon>Bacteria</taxon>
        <taxon>Bacillati</taxon>
        <taxon>Cyanobacteriota</taxon>
        <taxon>Cyanophyceae</taxon>
        <taxon>Synechococcales</taxon>
        <taxon>Prochlorococcaceae</taxon>
        <taxon>Prochlorococcus</taxon>
    </lineage>
</organism>
<proteinExistence type="predicted"/>
<dbReference type="AlphaFoldDB" id="A0A0A1ZHW7"/>
<name>A0A0A1ZHW7_PROMR</name>
<dbReference type="OrthoDB" id="540448at2"/>
<gene>
    <name evidence="1" type="ORF">EU91_0847</name>
</gene>
<sequence>MTVHQDYEIKINLNELIEKRIPCCDLLHPDHCLTEKQVSEIAHDIRMDLNLHDLYKQVDQHIMNYVNAAGIDNKDHWVEPHLPDLERDLKEEVGIEFD</sequence>
<accession>A0A0A1ZHW7</accession>